<keyword evidence="2" id="KW-1185">Reference proteome</keyword>
<evidence type="ECO:0000313" key="2">
    <source>
        <dbReference type="Proteomes" id="UP000198885"/>
    </source>
</evidence>
<protein>
    <submittedName>
        <fullName evidence="1">Uncharacterized protein</fullName>
    </submittedName>
</protein>
<dbReference type="STRING" id="641238.SAMN04490244_107202"/>
<gene>
    <name evidence="1" type="ORF">SAMN04490244_107202</name>
</gene>
<sequence>MACKGLQGIESCNSGAFQRIWIDEGPGRVFSPVDTVGIDRGRMDARFSFQRDSEAQEKLGIPAATPGRTVTDRHSSLAPRQ</sequence>
<dbReference type="EMBL" id="FOGU01000007">
    <property type="protein sequence ID" value="SES22347.1"/>
    <property type="molecule type" value="Genomic_DNA"/>
</dbReference>
<dbReference type="Proteomes" id="UP000198885">
    <property type="component" value="Unassembled WGS sequence"/>
</dbReference>
<evidence type="ECO:0000313" key="1">
    <source>
        <dbReference type="EMBL" id="SES22347.1"/>
    </source>
</evidence>
<dbReference type="AlphaFoldDB" id="A0A1H9VLV9"/>
<name>A0A1H9VLV9_9RHOB</name>
<proteinExistence type="predicted"/>
<accession>A0A1H9VLV9</accession>
<organism evidence="1 2">
    <name type="scientific">Tranquillimonas rosea</name>
    <dbReference type="NCBI Taxonomy" id="641238"/>
    <lineage>
        <taxon>Bacteria</taxon>
        <taxon>Pseudomonadati</taxon>
        <taxon>Pseudomonadota</taxon>
        <taxon>Alphaproteobacteria</taxon>
        <taxon>Rhodobacterales</taxon>
        <taxon>Roseobacteraceae</taxon>
        <taxon>Tranquillimonas</taxon>
    </lineage>
</organism>
<reference evidence="1 2" key="1">
    <citation type="submission" date="2016-10" db="EMBL/GenBank/DDBJ databases">
        <authorList>
            <person name="de Groot N.N."/>
        </authorList>
    </citation>
    <scope>NUCLEOTIDE SEQUENCE [LARGE SCALE GENOMIC DNA]</scope>
    <source>
        <strain evidence="1 2">DSM 23042</strain>
    </source>
</reference>